<sequence length="192" mass="21120">MASTTIKYFAHAHLPAKLQAVSKPVGLLAELLEKQLPDGPEKSAGMRKLLEAKDCFVRVALDMPDQAAVPGSAQPLGVRIERSEGVTDMPYASLRAEMDGSVATIRLNMDAIRAGGFFKVEAAREKPVAASHQQRVLAEKMDRDQEISRLDTFIRENAAFPALPADEQARLRRQLDVMHELSTVLGERIANF</sequence>
<name>A0A420S0I6_GIBIN</name>
<evidence type="ECO:0000313" key="2">
    <source>
        <dbReference type="Proteomes" id="UP000283569"/>
    </source>
</evidence>
<accession>A0A420S0I6</accession>
<dbReference type="AlphaFoldDB" id="A0A420S0I6"/>
<dbReference type="Proteomes" id="UP000283569">
    <property type="component" value="Unassembled WGS sequence"/>
</dbReference>
<dbReference type="EMBL" id="MRDB01000114">
    <property type="protein sequence ID" value="RKL22814.1"/>
    <property type="molecule type" value="Genomic_DNA"/>
</dbReference>
<evidence type="ECO:0000313" key="1">
    <source>
        <dbReference type="EMBL" id="RKL22814.1"/>
    </source>
</evidence>
<reference evidence="1 2" key="1">
    <citation type="journal article" date="2018" name="Sci. Rep.">
        <title>Characterisation of pathogen-specific regions and novel effector candidates in Fusarium oxysporum f. sp. cepae.</title>
        <authorList>
            <person name="Armitage A.D."/>
            <person name="Taylor A."/>
            <person name="Sobczyk M.K."/>
            <person name="Baxter L."/>
            <person name="Greenfield B.P."/>
            <person name="Bates H.J."/>
            <person name="Wilson F."/>
            <person name="Jackson A.C."/>
            <person name="Ott S."/>
            <person name="Harrison R.J."/>
            <person name="Clarkson J.P."/>
        </authorList>
    </citation>
    <scope>NUCLEOTIDE SEQUENCE [LARGE SCALE GENOMIC DNA]</scope>
    <source>
        <strain evidence="1 2">Fp_A8</strain>
    </source>
</reference>
<comment type="caution">
    <text evidence="1">The sequence shown here is derived from an EMBL/GenBank/DDBJ whole genome shotgun (WGS) entry which is preliminary data.</text>
</comment>
<organism evidence="1 2">
    <name type="scientific">Gibberella intermedia</name>
    <name type="common">Bulb rot disease fungus</name>
    <name type="synonym">Fusarium proliferatum</name>
    <dbReference type="NCBI Taxonomy" id="948311"/>
    <lineage>
        <taxon>Eukaryota</taxon>
        <taxon>Fungi</taxon>
        <taxon>Dikarya</taxon>
        <taxon>Ascomycota</taxon>
        <taxon>Pezizomycotina</taxon>
        <taxon>Sordariomycetes</taxon>
        <taxon>Hypocreomycetidae</taxon>
        <taxon>Hypocreales</taxon>
        <taxon>Nectriaceae</taxon>
        <taxon>Fusarium</taxon>
        <taxon>Fusarium fujikuroi species complex</taxon>
    </lineage>
</organism>
<protein>
    <submittedName>
        <fullName evidence="1">Uncharacterized protein</fullName>
    </submittedName>
</protein>
<dbReference type="Pfam" id="PF21825">
    <property type="entry name" value="crAss001_48"/>
    <property type="match status" value="1"/>
</dbReference>
<dbReference type="InterPro" id="IPR054052">
    <property type="entry name" value="Y16Q-like"/>
</dbReference>
<gene>
    <name evidence="1" type="ORF">BFJ72_g14619</name>
</gene>
<proteinExistence type="predicted"/>